<evidence type="ECO:0000313" key="2">
    <source>
        <dbReference type="Proteomes" id="UP001311915"/>
    </source>
</evidence>
<comment type="caution">
    <text evidence="1">The sequence shown here is derived from an EMBL/GenBank/DDBJ whole genome shotgun (WGS) entry which is preliminary data.</text>
</comment>
<accession>A0AAV9M3B6</accession>
<keyword evidence="2" id="KW-1185">Reference proteome</keyword>
<gene>
    <name evidence="1" type="ORF">R3W88_024160</name>
</gene>
<name>A0AAV9M3B6_9SOLN</name>
<dbReference type="EMBL" id="JAWPEI010000003">
    <property type="protein sequence ID" value="KAK4731172.1"/>
    <property type="molecule type" value="Genomic_DNA"/>
</dbReference>
<organism evidence="1 2">
    <name type="scientific">Solanum pinnatisectum</name>
    <name type="common">tansyleaf nightshade</name>
    <dbReference type="NCBI Taxonomy" id="50273"/>
    <lineage>
        <taxon>Eukaryota</taxon>
        <taxon>Viridiplantae</taxon>
        <taxon>Streptophyta</taxon>
        <taxon>Embryophyta</taxon>
        <taxon>Tracheophyta</taxon>
        <taxon>Spermatophyta</taxon>
        <taxon>Magnoliopsida</taxon>
        <taxon>eudicotyledons</taxon>
        <taxon>Gunneridae</taxon>
        <taxon>Pentapetalae</taxon>
        <taxon>asterids</taxon>
        <taxon>lamiids</taxon>
        <taxon>Solanales</taxon>
        <taxon>Solanaceae</taxon>
        <taxon>Solanoideae</taxon>
        <taxon>Solaneae</taxon>
        <taxon>Solanum</taxon>
    </lineage>
</organism>
<evidence type="ECO:0000313" key="1">
    <source>
        <dbReference type="EMBL" id="KAK4731172.1"/>
    </source>
</evidence>
<dbReference type="Proteomes" id="UP001311915">
    <property type="component" value="Unassembled WGS sequence"/>
</dbReference>
<proteinExistence type="predicted"/>
<dbReference type="AlphaFoldDB" id="A0AAV9M3B6"/>
<reference evidence="1 2" key="1">
    <citation type="submission" date="2023-10" db="EMBL/GenBank/DDBJ databases">
        <title>Genome-Wide Identification Analysis in wild type Solanum Pinnatisectum Reveals Some Genes Defensing Phytophthora Infestans.</title>
        <authorList>
            <person name="Sun C."/>
        </authorList>
    </citation>
    <scope>NUCLEOTIDE SEQUENCE [LARGE SCALE GENOMIC DNA]</scope>
    <source>
        <strain evidence="1">LQN</strain>
        <tissue evidence="1">Leaf</tissue>
    </source>
</reference>
<sequence length="206" mass="24332">MPPMQVMAMDPLFSNHSPLGLLVEEQRDTKKKPFRFYNCLGKHPNLRSKVQASWQIQGRGMKGVWKNLKLVRREIQKLNQYEFMGVSNRVKQLRRELIDKQSHMRVVPIPQSMLEEEKILKVELVKWSLIEKNIYKQNSIVQWLKLGNPNTAYFFASMKGRKAQNQINMHTKKDGQVIRDPSKIPKEAMEFYRRMLGQITSHMHTI</sequence>
<protein>
    <submittedName>
        <fullName evidence="1">Uncharacterized protein</fullName>
    </submittedName>
</protein>